<evidence type="ECO:0000256" key="2">
    <source>
        <dbReference type="ARBA" id="ARBA00022553"/>
    </source>
</evidence>
<feature type="domain" description="PKS/mFAS DH" evidence="9">
    <location>
        <begin position="1250"/>
        <end position="1592"/>
    </location>
</feature>
<evidence type="ECO:0000313" key="10">
    <source>
        <dbReference type="EMBL" id="EMD42363.1"/>
    </source>
</evidence>
<dbReference type="SUPFAM" id="SSF47336">
    <property type="entry name" value="ACP-like"/>
    <property type="match status" value="1"/>
</dbReference>
<dbReference type="Gene3D" id="1.10.1200.10">
    <property type="entry name" value="ACP-like"/>
    <property type="match status" value="1"/>
</dbReference>
<dbReference type="Pfam" id="PF02801">
    <property type="entry name" value="Ketoacyl-synt_C"/>
    <property type="match status" value="1"/>
</dbReference>
<dbReference type="Pfam" id="PF16073">
    <property type="entry name" value="SAT"/>
    <property type="match status" value="1"/>
</dbReference>
<dbReference type="PANTHER" id="PTHR43775:SF37">
    <property type="entry name" value="SI:DKEY-61P9.11"/>
    <property type="match status" value="1"/>
</dbReference>
<dbReference type="InterPro" id="IPR029058">
    <property type="entry name" value="AB_hydrolase_fold"/>
</dbReference>
<dbReference type="STRING" id="914234.M2QYX2"/>
<dbReference type="PANTHER" id="PTHR43775">
    <property type="entry name" value="FATTY ACID SYNTHASE"/>
    <property type="match status" value="1"/>
</dbReference>
<dbReference type="SMART" id="SM00827">
    <property type="entry name" value="PKS_AT"/>
    <property type="match status" value="1"/>
</dbReference>
<dbReference type="InterPro" id="IPR042104">
    <property type="entry name" value="PKS_dehydratase_sf"/>
</dbReference>
<feature type="region of interest" description="N-terminal hotdog fold" evidence="5">
    <location>
        <begin position="1250"/>
        <end position="1390"/>
    </location>
</feature>
<dbReference type="InterPro" id="IPR001227">
    <property type="entry name" value="Ac_transferase_dom_sf"/>
</dbReference>
<dbReference type="SMART" id="SM00826">
    <property type="entry name" value="PKS_DH"/>
    <property type="match status" value="1"/>
</dbReference>
<dbReference type="InterPro" id="IPR036736">
    <property type="entry name" value="ACP-like_sf"/>
</dbReference>
<dbReference type="Pfam" id="PF22621">
    <property type="entry name" value="CurL-like_PKS_C"/>
    <property type="match status" value="1"/>
</dbReference>
<feature type="region of interest" description="Disordered" evidence="6">
    <location>
        <begin position="303"/>
        <end position="326"/>
    </location>
</feature>
<dbReference type="InterPro" id="IPR049552">
    <property type="entry name" value="PKS_DH_N"/>
</dbReference>
<organism evidence="10 11">
    <name type="scientific">Ceriporiopsis subvermispora (strain B)</name>
    <name type="common">White-rot fungus</name>
    <name type="synonym">Gelatoporia subvermispora</name>
    <dbReference type="NCBI Taxonomy" id="914234"/>
    <lineage>
        <taxon>Eukaryota</taxon>
        <taxon>Fungi</taxon>
        <taxon>Dikarya</taxon>
        <taxon>Basidiomycota</taxon>
        <taxon>Agaricomycotina</taxon>
        <taxon>Agaricomycetes</taxon>
        <taxon>Polyporales</taxon>
        <taxon>Gelatoporiaceae</taxon>
        <taxon>Gelatoporia</taxon>
    </lineage>
</organism>
<evidence type="ECO:0000259" key="9">
    <source>
        <dbReference type="PROSITE" id="PS52019"/>
    </source>
</evidence>
<dbReference type="CDD" id="cd00833">
    <property type="entry name" value="PKS"/>
    <property type="match status" value="1"/>
</dbReference>
<evidence type="ECO:0000259" key="8">
    <source>
        <dbReference type="PROSITE" id="PS52004"/>
    </source>
</evidence>
<dbReference type="SMART" id="SM00824">
    <property type="entry name" value="PKS_TE"/>
    <property type="match status" value="1"/>
</dbReference>
<feature type="domain" description="Carrier" evidence="7">
    <location>
        <begin position="1631"/>
        <end position="1712"/>
    </location>
</feature>
<dbReference type="GO" id="GO:0044550">
    <property type="term" value="P:secondary metabolite biosynthetic process"/>
    <property type="evidence" value="ECO:0007669"/>
    <property type="project" value="TreeGrafter"/>
</dbReference>
<evidence type="ECO:0000256" key="1">
    <source>
        <dbReference type="ARBA" id="ARBA00022450"/>
    </source>
</evidence>
<dbReference type="Pfam" id="PF21089">
    <property type="entry name" value="PKS_DH_N"/>
    <property type="match status" value="1"/>
</dbReference>
<dbReference type="SMART" id="SM00825">
    <property type="entry name" value="PKS_KS"/>
    <property type="match status" value="1"/>
</dbReference>
<dbReference type="PROSITE" id="PS00606">
    <property type="entry name" value="KS3_1"/>
    <property type="match status" value="1"/>
</dbReference>
<dbReference type="InterPro" id="IPR014030">
    <property type="entry name" value="Ketoacyl_synth_N"/>
</dbReference>
<dbReference type="Pfam" id="PF00109">
    <property type="entry name" value="ketoacyl-synt"/>
    <property type="match status" value="1"/>
</dbReference>
<dbReference type="InterPro" id="IPR020807">
    <property type="entry name" value="PKS_DH"/>
</dbReference>
<evidence type="ECO:0000259" key="7">
    <source>
        <dbReference type="PROSITE" id="PS50075"/>
    </source>
</evidence>
<dbReference type="EMBL" id="KB445791">
    <property type="protein sequence ID" value="EMD42363.1"/>
    <property type="molecule type" value="Genomic_DNA"/>
</dbReference>
<feature type="active site" description="Proton donor; for dehydratase activity" evidence="5">
    <location>
        <position position="1497"/>
    </location>
</feature>
<dbReference type="Gene3D" id="3.10.129.110">
    <property type="entry name" value="Polyketide synthase dehydratase"/>
    <property type="match status" value="1"/>
</dbReference>
<dbReference type="InterPro" id="IPR009081">
    <property type="entry name" value="PP-bd_ACP"/>
</dbReference>
<dbReference type="SUPFAM" id="SSF55048">
    <property type="entry name" value="Probable ACP-binding domain of malonyl-CoA ACP transacylase"/>
    <property type="match status" value="1"/>
</dbReference>
<dbReference type="HOGENOM" id="CLU_000022_6_4_1"/>
<evidence type="ECO:0000256" key="6">
    <source>
        <dbReference type="SAM" id="MobiDB-lite"/>
    </source>
</evidence>
<dbReference type="InterPro" id="IPR014043">
    <property type="entry name" value="Acyl_transferase_dom"/>
</dbReference>
<dbReference type="SUPFAM" id="SSF53474">
    <property type="entry name" value="alpha/beta-Hydrolases"/>
    <property type="match status" value="1"/>
</dbReference>
<dbReference type="Pfam" id="PF00698">
    <property type="entry name" value="Acyl_transf_1"/>
    <property type="match status" value="1"/>
</dbReference>
<dbReference type="InterPro" id="IPR020802">
    <property type="entry name" value="TesA-like"/>
</dbReference>
<name>M2QYX2_CERS8</name>
<dbReference type="InterPro" id="IPR049900">
    <property type="entry name" value="PKS_mFAS_DH"/>
</dbReference>
<proteinExistence type="predicted"/>
<dbReference type="InterPro" id="IPR016039">
    <property type="entry name" value="Thiolase-like"/>
</dbReference>
<evidence type="ECO:0000313" key="11">
    <source>
        <dbReference type="Proteomes" id="UP000016930"/>
    </source>
</evidence>
<protein>
    <submittedName>
        <fullName evidence="10">Uncharacterized protein</fullName>
    </submittedName>
</protein>
<dbReference type="Proteomes" id="UP000016930">
    <property type="component" value="Unassembled WGS sequence"/>
</dbReference>
<accession>M2QYX2</accession>
<dbReference type="GO" id="GO:0006633">
    <property type="term" value="P:fatty acid biosynthetic process"/>
    <property type="evidence" value="ECO:0007669"/>
    <property type="project" value="InterPro"/>
</dbReference>
<dbReference type="InterPro" id="IPR001031">
    <property type="entry name" value="Thioesterase"/>
</dbReference>
<keyword evidence="4" id="KW-0843">Virulence</keyword>
<dbReference type="Gene3D" id="3.40.47.10">
    <property type="match status" value="1"/>
</dbReference>
<keyword evidence="11" id="KW-1185">Reference proteome</keyword>
<gene>
    <name evidence="10" type="ORF">CERSUDRAFT_128472</name>
</gene>
<dbReference type="GO" id="GO:0004312">
    <property type="term" value="F:fatty acid synthase activity"/>
    <property type="evidence" value="ECO:0007669"/>
    <property type="project" value="TreeGrafter"/>
</dbReference>
<dbReference type="Gene3D" id="3.30.70.3290">
    <property type="match status" value="1"/>
</dbReference>
<dbReference type="Gene3D" id="3.30.70.250">
    <property type="entry name" value="Malonyl-CoA ACP transacylase, ACP-binding"/>
    <property type="match status" value="1"/>
</dbReference>
<dbReference type="InterPro" id="IPR014031">
    <property type="entry name" value="Ketoacyl_synth_C"/>
</dbReference>
<feature type="region of interest" description="C-terminal hotdog fold" evidence="5">
    <location>
        <begin position="1424"/>
        <end position="1592"/>
    </location>
</feature>
<dbReference type="InterPro" id="IPR016035">
    <property type="entry name" value="Acyl_Trfase/lysoPLipase"/>
</dbReference>
<sequence>MLLDVPIHLRTNAVLANISLYLCQLLRWLAEGANVDGIHAVLNPREQSSASAECVGFSTGMFAAAVVASSRDILTFLTNAVDIMRALFWLGARCQAYAVEQSLADPSEPATWSLVLFGSSRTEVRAAVTEYNSKPHGALYIAAFTSDNCVTVAGRPESLLQFRREYLPETTISSKFLDINTLYHSSALEHVKEQILHDVHERDIRIPTYASLRFPLRSTKTGESISSEHHPHNSTLLDDLLDMTLVHPVDFESVLRHLRPRVASANRPFRLVNIGPCTGLWRTAARSLTGLQLAPVDWSTPSNEAVSRALDPPRPSLPPPSGPETQEPVAIIGMAATFPGARDANALWDLLKNGRSTLTEIPQDRFEVPAGLAARHGNFLAFEDAAGFDAGFFRVAPRAARAMDPQQRVLLHLAKHALDGAGFAPRAAGLGDAELDGVGVFVGAATGDYVENLNSAGEQDAFYSTGTLRAFLAGRVAHAFGFGGPAEVVDTACSSSLVAIHNACRALASGECDMALAGGVNIIASPEMHVGLERAHFLSPTGQCRPWDAAADGYARAEGGALFVLKRLRDARAADDRVLGVIRSTARTQSGRATSITHPHVPAQVALLRRLLDGAGARPGEVGVVEAHGTGTRAGDPAEMAAVRAVFGRGDESGEGPLHVTSVKANIGHAEAASGAAGLVKLVLMLRERAIPPTISLVSLNPRIPDLSADGIRINKELAGWERPRGGRRTAVLNNFGAAGSNAALLLEEPPEVPSRTCHARPAAFVLGLSCHSVEALETFRGRYLCHMQEAIHSDLDLEDFTFSATARRQLYRYRIAVSGASKEELCERLQNAQAICVDGEGPAQKVVFVFSGQGAQYAGMGKGLYASLPSFRRTVHEAHERLCSWGYPGILDVINPTQDVAFPGDIVAEHPAMFVLEYALASASISWGVKPDIVVGHRRVAMGTCSICKTNFELSLGEYAALVVAGVMSFDDALRLVVERARLIDRKCAKAETGMLAIRADAERITEMLENEAEFRKLSIACYNSDIDCVVAGPLTPLSSLEGALRESGCRCIQLDVRYAYHTGALGPILDDLHNLASTIDLSPPTIPVLSNLFGRVISPADGAAFDADYFSRHCVEPVLFVDGIRHLLASEQGADFTWIELGPHPTTLPMLRNICSEGFLGDASRMRFIPTLRRDTPDLAGLSAALSSLYCAYADINWQAVFHDIAPDSRLVDLPAYPLQLTEYWVPYRSRTAREALPLQHSVPQPGTSLLGRCVAFSERNLGITFETRLVHCPLVELIEGHRVAGSSLCPASVYLELALQALSALLRHVHYSRTDLVVEAADVVYTSPLVLHRDADQIVQTEITIADECGQSSTRAWSFSVSSREERSHGVWQGHCSGKFFEGRASRSPEETTALESSLSSRLKHMLANPTVFADIQQTGSETFGRATIYDLLFPRIVEYTSAYKTIHSMTLQSDPPCRSGDVTSGLHVYAGACIPTMNDAFDGAQKSRSIFIDTLLHAAGFAVNYRANFSTDTVYICASVGTLCGNLASIPPGRRFGVYVYVTPSTSQCSGASADAYAIETEADGRVARIVICATGIQFRRVALDVLRCVLQQKASRSAASLLTPATSSPPHVPPSPPFPVLTPLYRSLAHRLTELIASTCGVPLDMIKPETRLEELGIDSLMSIELSGKFRALSRQAPGLNRAANFELALYSSRTIEELLKDCSSMEPLAFLISPNPLPLYTAKIDPSTPHGLPLFLIHDGAGTAHPYARLDYTGLGREVYGIHNPRFVEGHDWPGGVIEMAKFYKQMVFQALQTGWSFGGVVAFELARQLIDAGVHVPGIILIDAPPPSTKLPLPDVIIDFVLQPRASSSLIDLSKLQMRLATRALVTYEASASPAAHVAAPHAVFIRARESLNLASEQLESNAPEAADVVPPLSDSSPCIHGLDAVKEWAECLGREVRVLDAPGNHFTMFEEMHSAELSLAMRRAVAMLQPV</sequence>
<feature type="domain" description="Ketosynthase family 3 (KS3)" evidence="8">
    <location>
        <begin position="326"/>
        <end position="749"/>
    </location>
</feature>
<keyword evidence="2" id="KW-0597">Phosphoprotein</keyword>
<evidence type="ECO:0000256" key="5">
    <source>
        <dbReference type="PROSITE-ProRule" id="PRU01363"/>
    </source>
</evidence>
<dbReference type="InterPro" id="IPR006162">
    <property type="entry name" value="Ppantetheine_attach_site"/>
</dbReference>
<dbReference type="Gene3D" id="3.40.50.1820">
    <property type="entry name" value="alpha/beta hydrolase"/>
    <property type="match status" value="1"/>
</dbReference>
<keyword evidence="3" id="KW-0808">Transferase</keyword>
<evidence type="ECO:0000256" key="4">
    <source>
        <dbReference type="ARBA" id="ARBA00023026"/>
    </source>
</evidence>
<feature type="compositionally biased region" description="Pro residues" evidence="6">
    <location>
        <begin position="312"/>
        <end position="322"/>
    </location>
</feature>
<dbReference type="PROSITE" id="PS00012">
    <property type="entry name" value="PHOSPHOPANTETHEINE"/>
    <property type="match status" value="1"/>
</dbReference>
<evidence type="ECO:0000256" key="3">
    <source>
        <dbReference type="ARBA" id="ARBA00022679"/>
    </source>
</evidence>
<feature type="active site" description="Proton acceptor; for dehydratase activity" evidence="5">
    <location>
        <position position="1284"/>
    </location>
</feature>
<dbReference type="GO" id="GO:0004315">
    <property type="term" value="F:3-oxoacyl-[acyl-carrier-protein] synthase activity"/>
    <property type="evidence" value="ECO:0007669"/>
    <property type="project" value="InterPro"/>
</dbReference>
<dbReference type="InterPro" id="IPR016036">
    <property type="entry name" value="Malonyl_transacylase_ACP-bd"/>
</dbReference>
<reference evidence="10 11" key="1">
    <citation type="journal article" date="2012" name="Proc. Natl. Acad. Sci. U.S.A.">
        <title>Comparative genomics of Ceriporiopsis subvermispora and Phanerochaete chrysosporium provide insight into selective ligninolysis.</title>
        <authorList>
            <person name="Fernandez-Fueyo E."/>
            <person name="Ruiz-Duenas F.J."/>
            <person name="Ferreira P."/>
            <person name="Floudas D."/>
            <person name="Hibbett D.S."/>
            <person name="Canessa P."/>
            <person name="Larrondo L.F."/>
            <person name="James T.Y."/>
            <person name="Seelenfreund D."/>
            <person name="Lobos S."/>
            <person name="Polanco R."/>
            <person name="Tello M."/>
            <person name="Honda Y."/>
            <person name="Watanabe T."/>
            <person name="Watanabe T."/>
            <person name="Ryu J.S."/>
            <person name="Kubicek C.P."/>
            <person name="Schmoll M."/>
            <person name="Gaskell J."/>
            <person name="Hammel K.E."/>
            <person name="St John F.J."/>
            <person name="Vanden Wymelenberg A."/>
            <person name="Sabat G."/>
            <person name="Splinter BonDurant S."/>
            <person name="Syed K."/>
            <person name="Yadav J.S."/>
            <person name="Doddapaneni H."/>
            <person name="Subramanian V."/>
            <person name="Lavin J.L."/>
            <person name="Oguiza J.A."/>
            <person name="Perez G."/>
            <person name="Pisabarro A.G."/>
            <person name="Ramirez L."/>
            <person name="Santoyo F."/>
            <person name="Master E."/>
            <person name="Coutinho P.M."/>
            <person name="Henrissat B."/>
            <person name="Lombard V."/>
            <person name="Magnuson J.K."/>
            <person name="Kuees U."/>
            <person name="Hori C."/>
            <person name="Igarashi K."/>
            <person name="Samejima M."/>
            <person name="Held B.W."/>
            <person name="Barry K.W."/>
            <person name="LaButti K.M."/>
            <person name="Lapidus A."/>
            <person name="Lindquist E.A."/>
            <person name="Lucas S.M."/>
            <person name="Riley R."/>
            <person name="Salamov A.A."/>
            <person name="Hoffmeister D."/>
            <person name="Schwenk D."/>
            <person name="Hadar Y."/>
            <person name="Yarden O."/>
            <person name="de Vries R.P."/>
            <person name="Wiebenga A."/>
            <person name="Stenlid J."/>
            <person name="Eastwood D."/>
            <person name="Grigoriev I.V."/>
            <person name="Berka R.M."/>
            <person name="Blanchette R.A."/>
            <person name="Kersten P."/>
            <person name="Martinez A.T."/>
            <person name="Vicuna R."/>
            <person name="Cullen D."/>
        </authorList>
    </citation>
    <scope>NUCLEOTIDE SEQUENCE [LARGE SCALE GENOMIC DNA]</scope>
    <source>
        <strain evidence="10 11">B</strain>
    </source>
</reference>
<dbReference type="Gene3D" id="3.40.366.10">
    <property type="entry name" value="Malonyl-Coenzyme A Acyl Carrier Protein, domain 2"/>
    <property type="match status" value="3"/>
</dbReference>
<dbReference type="PROSITE" id="PS52019">
    <property type="entry name" value="PKS_MFAS_DH"/>
    <property type="match status" value="1"/>
</dbReference>
<dbReference type="SUPFAM" id="SSF52151">
    <property type="entry name" value="FabD/lysophospholipase-like"/>
    <property type="match status" value="2"/>
</dbReference>
<dbReference type="Pfam" id="PF00550">
    <property type="entry name" value="PP-binding"/>
    <property type="match status" value="1"/>
</dbReference>
<dbReference type="InterPro" id="IPR032088">
    <property type="entry name" value="SAT"/>
</dbReference>
<dbReference type="InterPro" id="IPR050091">
    <property type="entry name" value="PKS_NRPS_Biosynth_Enz"/>
</dbReference>
<dbReference type="PROSITE" id="PS50075">
    <property type="entry name" value="CARRIER"/>
    <property type="match status" value="1"/>
</dbReference>
<keyword evidence="1" id="KW-0596">Phosphopantetheine</keyword>
<dbReference type="InterPro" id="IPR020841">
    <property type="entry name" value="PKS_Beta-ketoAc_synthase_dom"/>
</dbReference>
<dbReference type="OrthoDB" id="329835at2759"/>
<dbReference type="InterPro" id="IPR018201">
    <property type="entry name" value="Ketoacyl_synth_AS"/>
</dbReference>
<dbReference type="PROSITE" id="PS52004">
    <property type="entry name" value="KS3_2"/>
    <property type="match status" value="1"/>
</dbReference>
<dbReference type="Pfam" id="PF00975">
    <property type="entry name" value="Thioesterase"/>
    <property type="match status" value="1"/>
</dbReference>
<dbReference type="SUPFAM" id="SSF53901">
    <property type="entry name" value="Thiolase-like"/>
    <property type="match status" value="1"/>
</dbReference>